<evidence type="ECO:0000313" key="2">
    <source>
        <dbReference type="EMBL" id="GGE67049.1"/>
    </source>
</evidence>
<proteinExistence type="predicted"/>
<keyword evidence="3" id="KW-1185">Reference proteome</keyword>
<dbReference type="PROSITE" id="PS51186">
    <property type="entry name" value="GNAT"/>
    <property type="match status" value="1"/>
</dbReference>
<reference evidence="2" key="1">
    <citation type="journal article" date="2014" name="Int. J. Syst. Evol. Microbiol.">
        <title>Complete genome sequence of Corynebacterium casei LMG S-19264T (=DSM 44701T), isolated from a smear-ripened cheese.</title>
        <authorList>
            <consortium name="US DOE Joint Genome Institute (JGI-PGF)"/>
            <person name="Walter F."/>
            <person name="Albersmeier A."/>
            <person name="Kalinowski J."/>
            <person name="Ruckert C."/>
        </authorList>
    </citation>
    <scope>NUCLEOTIDE SEQUENCE</scope>
    <source>
        <strain evidence="2">CGMCC 1.15388</strain>
    </source>
</reference>
<dbReference type="SUPFAM" id="SSF55729">
    <property type="entry name" value="Acyl-CoA N-acyltransferases (Nat)"/>
    <property type="match status" value="1"/>
</dbReference>
<organism evidence="2 3">
    <name type="scientific">Nesterenkonia cremea</name>
    <dbReference type="NCBI Taxonomy" id="1882340"/>
    <lineage>
        <taxon>Bacteria</taxon>
        <taxon>Bacillati</taxon>
        <taxon>Actinomycetota</taxon>
        <taxon>Actinomycetes</taxon>
        <taxon>Micrococcales</taxon>
        <taxon>Micrococcaceae</taxon>
        <taxon>Nesterenkonia</taxon>
    </lineage>
</organism>
<protein>
    <submittedName>
        <fullName evidence="2">N-acetyltransferase</fullName>
    </submittedName>
</protein>
<evidence type="ECO:0000259" key="1">
    <source>
        <dbReference type="PROSITE" id="PS51186"/>
    </source>
</evidence>
<dbReference type="GO" id="GO:0016747">
    <property type="term" value="F:acyltransferase activity, transferring groups other than amino-acyl groups"/>
    <property type="evidence" value="ECO:0007669"/>
    <property type="project" value="InterPro"/>
</dbReference>
<dbReference type="InterPro" id="IPR000182">
    <property type="entry name" value="GNAT_dom"/>
</dbReference>
<dbReference type="Pfam" id="PF00583">
    <property type="entry name" value="Acetyltransf_1"/>
    <property type="match status" value="1"/>
</dbReference>
<gene>
    <name evidence="2" type="ORF">GCM10011401_13000</name>
</gene>
<comment type="caution">
    <text evidence="2">The sequence shown here is derived from an EMBL/GenBank/DDBJ whole genome shotgun (WGS) entry which is preliminary data.</text>
</comment>
<dbReference type="EMBL" id="BMIS01000004">
    <property type="protein sequence ID" value="GGE67049.1"/>
    <property type="molecule type" value="Genomic_DNA"/>
</dbReference>
<name>A0A917AQ76_9MICC</name>
<reference evidence="2" key="2">
    <citation type="submission" date="2020-09" db="EMBL/GenBank/DDBJ databases">
        <authorList>
            <person name="Sun Q."/>
            <person name="Zhou Y."/>
        </authorList>
    </citation>
    <scope>NUCLEOTIDE SEQUENCE</scope>
    <source>
        <strain evidence="2">CGMCC 1.15388</strain>
    </source>
</reference>
<dbReference type="AlphaFoldDB" id="A0A917AQ76"/>
<dbReference type="RefSeq" id="WP_188683881.1">
    <property type="nucleotide sequence ID" value="NZ_BMIS01000004.1"/>
</dbReference>
<feature type="domain" description="N-acetyltransferase" evidence="1">
    <location>
        <begin position="1"/>
        <end position="163"/>
    </location>
</feature>
<sequence>MRIRPAVPEDDEALTDLHLDVWDEAYAGLISEEILQDRRSRREARIGTWRQIIEGPEEEHLVAQDDAGRLLGFSGCSTTREDPGPDVPTLQLTALYVRAQAYGTGLGHDMLTATIGEEPAFLWVLDGNQRAITFYQRHGFELDGSTKTDPVVGLELRMVRRETPLP</sequence>
<dbReference type="InterPro" id="IPR016181">
    <property type="entry name" value="Acyl_CoA_acyltransferase"/>
</dbReference>
<dbReference type="Proteomes" id="UP000633136">
    <property type="component" value="Unassembled WGS sequence"/>
</dbReference>
<accession>A0A917AQ76</accession>
<dbReference type="Gene3D" id="3.40.630.30">
    <property type="match status" value="1"/>
</dbReference>
<evidence type="ECO:0000313" key="3">
    <source>
        <dbReference type="Proteomes" id="UP000633136"/>
    </source>
</evidence>